<dbReference type="SUPFAM" id="SSF56112">
    <property type="entry name" value="Protein kinase-like (PK-like)"/>
    <property type="match status" value="1"/>
</dbReference>
<dbReference type="EMBL" id="PQFF01000216">
    <property type="protein sequence ID" value="RHZ73033.1"/>
    <property type="molecule type" value="Genomic_DNA"/>
</dbReference>
<dbReference type="STRING" id="1348612.A0A397IJ25"/>
<reference evidence="1 2" key="1">
    <citation type="submission" date="2018-08" db="EMBL/GenBank/DDBJ databases">
        <title>Genome and evolution of the arbuscular mycorrhizal fungus Diversispora epigaea (formerly Glomus versiforme) and its bacterial endosymbionts.</title>
        <authorList>
            <person name="Sun X."/>
            <person name="Fei Z."/>
            <person name="Harrison M."/>
        </authorList>
    </citation>
    <scope>NUCLEOTIDE SEQUENCE [LARGE SCALE GENOMIC DNA]</scope>
    <source>
        <strain evidence="1 2">IT104</strain>
    </source>
</reference>
<dbReference type="Proteomes" id="UP000266861">
    <property type="component" value="Unassembled WGS sequence"/>
</dbReference>
<keyword evidence="2" id="KW-1185">Reference proteome</keyword>
<gene>
    <name evidence="1" type="ORF">Glove_233g20</name>
</gene>
<proteinExistence type="predicted"/>
<evidence type="ECO:0000313" key="1">
    <source>
        <dbReference type="EMBL" id="RHZ73033.1"/>
    </source>
</evidence>
<dbReference type="AlphaFoldDB" id="A0A397IJ25"/>
<accession>A0A397IJ25</accession>
<dbReference type="InterPro" id="IPR011009">
    <property type="entry name" value="Kinase-like_dom_sf"/>
</dbReference>
<dbReference type="Gene3D" id="1.10.510.10">
    <property type="entry name" value="Transferase(Phosphotransferase) domain 1"/>
    <property type="match status" value="1"/>
</dbReference>
<comment type="caution">
    <text evidence="1">The sequence shown here is derived from an EMBL/GenBank/DDBJ whole genome shotgun (WGS) entry which is preliminary data.</text>
</comment>
<organism evidence="1 2">
    <name type="scientific">Diversispora epigaea</name>
    <dbReference type="NCBI Taxonomy" id="1348612"/>
    <lineage>
        <taxon>Eukaryota</taxon>
        <taxon>Fungi</taxon>
        <taxon>Fungi incertae sedis</taxon>
        <taxon>Mucoromycota</taxon>
        <taxon>Glomeromycotina</taxon>
        <taxon>Glomeromycetes</taxon>
        <taxon>Diversisporales</taxon>
        <taxon>Diversisporaceae</taxon>
        <taxon>Diversispora</taxon>
    </lineage>
</organism>
<protein>
    <recommendedName>
        <fullName evidence="3">Protein kinase domain-containing protein</fullName>
    </recommendedName>
</protein>
<sequence>MNFKFGLKYIKDGNTNIDKIIQESQITDKYSWLRWIPYDNCQNIEHIANGGGRLEYDLIDHNVALKEIKYSRYDSAKFLNLIKTVNNYEYIVNYPKILLHKTAFLNILSIAEGLRILCEKNFVHYNLSRNLLNFTKNHQISHIDLDLDLILRGNEFTKKGDIYRFGGIIYEVATAQRPFADQAHDTYLMMDICNVDFFWIVREKLYYNIVDKLFELFSHSSKLHSQSCYIIRSIHTLHGLQDLLDKFKSGKSSDPNILKSNESTTINADTYFDF</sequence>
<name>A0A397IJ25_9GLOM</name>
<evidence type="ECO:0008006" key="3">
    <source>
        <dbReference type="Google" id="ProtNLM"/>
    </source>
</evidence>
<evidence type="ECO:0000313" key="2">
    <source>
        <dbReference type="Proteomes" id="UP000266861"/>
    </source>
</evidence>